<dbReference type="Pfam" id="PF13863">
    <property type="entry name" value="DUF4200"/>
    <property type="match status" value="1"/>
</dbReference>
<dbReference type="GO" id="GO:0005856">
    <property type="term" value="C:cytoskeleton"/>
    <property type="evidence" value="ECO:0007669"/>
    <property type="project" value="UniProtKB-ARBA"/>
</dbReference>
<sequence length="586" mass="68585">MDDRPKELHHKRVKIQRPKLLDQLFHKTKQKRSIYYFTSGRLCRKEKIADLKLTSNPFNVDKLEDCEEIEEFLKSSRKVERGLKVHRKHTYRSRLDTDLSERLHVGDGRDKDSPRGIVDMDKQFFTIVKGRPIKGTPNLKKYIEYLREALIANMKTGIIYDEVYRIDRQHETEEETLDEIRRRLQEYNTSFDEFLARDNDRSMTLLREAAEEVSEKVDKQVELDSALEEWTKIKCEMYRLEEQWAKGYKCKEFLYEISPTNWKKTMAQETETAKKEDTENDGGSSNVCDEQNGVDDNAGGSSHEQNGLKNEEVVSLSNSLESLLEPFLVEQSKDEKKPLFFTEPWQLSLVFRDLELQNLNALLHTENFKKPNEDIEIALASTIDRYESEMKTVEEKLKQLETAISAEEATALKLEEKTRSVIQNHLRGIVSGEEWLLLHAHIQNVYEACITSDGGDLTAIEMLATIETEYKRLLLELDSLPVDCVRDAQRQVRKQHDYKLGQARSARQRLNYLDMLTRNMLRSLDPPVRNRRRKLMFRSRPPPIAYKPPPTRGELTAQQLEQLHFFTDKQDADNAEDIKLYFPLGY</sequence>
<evidence type="ECO:0000313" key="6">
    <source>
        <dbReference type="Proteomes" id="UP000291343"/>
    </source>
</evidence>
<dbReference type="InParanoid" id="A0A482XGP6"/>
<dbReference type="PANTHER" id="PTHR21683:SF3">
    <property type="entry name" value="CILIA AND FLAGELLA ASSOCIATED PROTEIN 100"/>
    <property type="match status" value="1"/>
</dbReference>
<comment type="caution">
    <text evidence="5">The sequence shown here is derived from an EMBL/GenBank/DDBJ whole genome shotgun (WGS) entry which is preliminary data.</text>
</comment>
<accession>A0A482XGP6</accession>
<evidence type="ECO:0000313" key="5">
    <source>
        <dbReference type="EMBL" id="RZF44521.1"/>
    </source>
</evidence>
<feature type="coiled-coil region" evidence="2">
    <location>
        <begin position="383"/>
        <end position="417"/>
    </location>
</feature>
<feature type="coiled-coil region" evidence="2">
    <location>
        <begin position="170"/>
        <end position="197"/>
    </location>
</feature>
<dbReference type="Proteomes" id="UP000291343">
    <property type="component" value="Unassembled WGS sequence"/>
</dbReference>
<feature type="region of interest" description="Disordered" evidence="3">
    <location>
        <begin position="268"/>
        <end position="307"/>
    </location>
</feature>
<reference evidence="5 6" key="1">
    <citation type="journal article" date="2017" name="Gigascience">
        <title>Genome sequence of the small brown planthopper, Laodelphax striatellus.</title>
        <authorList>
            <person name="Zhu J."/>
            <person name="Jiang F."/>
            <person name="Wang X."/>
            <person name="Yang P."/>
            <person name="Bao Y."/>
            <person name="Zhao W."/>
            <person name="Wang W."/>
            <person name="Lu H."/>
            <person name="Wang Q."/>
            <person name="Cui N."/>
            <person name="Li J."/>
            <person name="Chen X."/>
            <person name="Luo L."/>
            <person name="Yu J."/>
            <person name="Kang L."/>
            <person name="Cui F."/>
        </authorList>
    </citation>
    <scope>NUCLEOTIDE SEQUENCE [LARGE SCALE GENOMIC DNA]</scope>
    <source>
        <strain evidence="5">Lst14</strain>
    </source>
</reference>
<evidence type="ECO:0000256" key="2">
    <source>
        <dbReference type="SAM" id="Coils"/>
    </source>
</evidence>
<keyword evidence="6" id="KW-1185">Reference proteome</keyword>
<dbReference type="InterPro" id="IPR051147">
    <property type="entry name" value="CFAP_domain-containing"/>
</dbReference>
<gene>
    <name evidence="5" type="ORF">LSTR_LSTR002294</name>
</gene>
<keyword evidence="1 2" id="KW-0175">Coiled coil</keyword>
<evidence type="ECO:0000256" key="3">
    <source>
        <dbReference type="SAM" id="MobiDB-lite"/>
    </source>
</evidence>
<organism evidence="5 6">
    <name type="scientific">Laodelphax striatellus</name>
    <name type="common">Small brown planthopper</name>
    <name type="synonym">Delphax striatella</name>
    <dbReference type="NCBI Taxonomy" id="195883"/>
    <lineage>
        <taxon>Eukaryota</taxon>
        <taxon>Metazoa</taxon>
        <taxon>Ecdysozoa</taxon>
        <taxon>Arthropoda</taxon>
        <taxon>Hexapoda</taxon>
        <taxon>Insecta</taxon>
        <taxon>Pterygota</taxon>
        <taxon>Neoptera</taxon>
        <taxon>Paraneoptera</taxon>
        <taxon>Hemiptera</taxon>
        <taxon>Auchenorrhyncha</taxon>
        <taxon>Fulgoroidea</taxon>
        <taxon>Delphacidae</taxon>
        <taxon>Criomorphinae</taxon>
        <taxon>Laodelphax</taxon>
    </lineage>
</organism>
<dbReference type="InterPro" id="IPR025252">
    <property type="entry name" value="DUF4200"/>
</dbReference>
<name>A0A482XGP6_LAOST</name>
<evidence type="ECO:0000259" key="4">
    <source>
        <dbReference type="Pfam" id="PF13863"/>
    </source>
</evidence>
<dbReference type="AlphaFoldDB" id="A0A482XGP6"/>
<dbReference type="OrthoDB" id="10264063at2759"/>
<feature type="domain" description="DUF4200" evidence="4">
    <location>
        <begin position="147"/>
        <end position="259"/>
    </location>
</feature>
<dbReference type="STRING" id="195883.A0A482XGP6"/>
<evidence type="ECO:0000256" key="1">
    <source>
        <dbReference type="ARBA" id="ARBA00023054"/>
    </source>
</evidence>
<protein>
    <recommendedName>
        <fullName evidence="4">DUF4200 domain-containing protein</fullName>
    </recommendedName>
</protein>
<dbReference type="PANTHER" id="PTHR21683">
    <property type="entry name" value="COILED-COIL DOMAIN-CONTAINING PROTEIN 42 LIKE-2-LIKE-RELATED"/>
    <property type="match status" value="1"/>
</dbReference>
<dbReference type="EMBL" id="QKKF02010496">
    <property type="protein sequence ID" value="RZF44521.1"/>
    <property type="molecule type" value="Genomic_DNA"/>
</dbReference>
<dbReference type="SMR" id="A0A482XGP6"/>
<proteinExistence type="predicted"/>